<accession>A0ABT2SBZ5</accession>
<evidence type="ECO:0000313" key="2">
    <source>
        <dbReference type="Proteomes" id="UP001209666"/>
    </source>
</evidence>
<evidence type="ECO:0008006" key="3">
    <source>
        <dbReference type="Google" id="ProtNLM"/>
    </source>
</evidence>
<comment type="caution">
    <text evidence="1">The sequence shown here is derived from an EMBL/GenBank/DDBJ whole genome shotgun (WGS) entry which is preliminary data.</text>
</comment>
<name>A0ABT2SBZ5_9FIRM</name>
<reference evidence="1 2" key="1">
    <citation type="journal article" date="2021" name="ISME Commun">
        <title>Automated analysis of genomic sequences facilitates high-throughput and comprehensive description of bacteria.</title>
        <authorList>
            <person name="Hitch T.C.A."/>
        </authorList>
    </citation>
    <scope>NUCLEOTIDE SEQUENCE [LARGE SCALE GENOMIC DNA]</scope>
    <source>
        <strain evidence="1 2">Sanger_19</strain>
    </source>
</reference>
<dbReference type="EMBL" id="JAOQKI010000004">
    <property type="protein sequence ID" value="MCU6716446.1"/>
    <property type="molecule type" value="Genomic_DNA"/>
</dbReference>
<dbReference type="Proteomes" id="UP001209666">
    <property type="component" value="Unassembled WGS sequence"/>
</dbReference>
<dbReference type="RefSeq" id="WP_262623467.1">
    <property type="nucleotide sequence ID" value="NZ_JAOQKI010000004.1"/>
</dbReference>
<proteinExistence type="predicted"/>
<gene>
    <name evidence="1" type="ORF">OCV43_04025</name>
</gene>
<protein>
    <recommendedName>
        <fullName evidence="3">DUF4062 domain-containing protein</fullName>
    </recommendedName>
</protein>
<organism evidence="1 2">
    <name type="scientific">Roseburia amylophila</name>
    <dbReference type="NCBI Taxonomy" id="2981794"/>
    <lineage>
        <taxon>Bacteria</taxon>
        <taxon>Bacillati</taxon>
        <taxon>Bacillota</taxon>
        <taxon>Clostridia</taxon>
        <taxon>Lachnospirales</taxon>
        <taxon>Lachnospiraceae</taxon>
        <taxon>Roseburia</taxon>
    </lineage>
</organism>
<evidence type="ECO:0000313" key="1">
    <source>
        <dbReference type="EMBL" id="MCU6716446.1"/>
    </source>
</evidence>
<sequence length="69" mass="7995">MSVAVFLFDGYNGISELHKNSMDKRTKDCYDEVMICHGVDKFNCKAFENIVAVLSRYLEREKVKDNETV</sequence>
<keyword evidence="2" id="KW-1185">Reference proteome</keyword>